<feature type="non-terminal residue" evidence="1">
    <location>
        <position position="93"/>
    </location>
</feature>
<sequence>MNIETIKEKMNQAAAQVFGAMYFTPVEMLVQVPPEHKWNLEDKYVKAAIAYSGPQQADLEFYFPITLGINIAAGFIGVDENALSDDQIIDTMR</sequence>
<dbReference type="AlphaFoldDB" id="A0A3B0VJX7"/>
<proteinExistence type="predicted"/>
<organism evidence="1">
    <name type="scientific">hydrothermal vent metagenome</name>
    <dbReference type="NCBI Taxonomy" id="652676"/>
    <lineage>
        <taxon>unclassified sequences</taxon>
        <taxon>metagenomes</taxon>
        <taxon>ecological metagenomes</taxon>
    </lineage>
</organism>
<reference evidence="1" key="1">
    <citation type="submission" date="2018-06" db="EMBL/GenBank/DDBJ databases">
        <authorList>
            <person name="Zhirakovskaya E."/>
        </authorList>
    </citation>
    <scope>NUCLEOTIDE SEQUENCE</scope>
</reference>
<gene>
    <name evidence="1" type="ORF">MNBD_DELTA03-203</name>
</gene>
<accession>A0A3B0VJX7</accession>
<evidence type="ECO:0000313" key="1">
    <source>
        <dbReference type="EMBL" id="VAW40613.1"/>
    </source>
</evidence>
<dbReference type="EMBL" id="UOEX01000343">
    <property type="protein sequence ID" value="VAW40613.1"/>
    <property type="molecule type" value="Genomic_DNA"/>
</dbReference>
<name>A0A3B0VJX7_9ZZZZ</name>
<protein>
    <submittedName>
        <fullName evidence="1">Uncharacterized protein</fullName>
    </submittedName>
</protein>